<dbReference type="STRING" id="747525.W4K9M4"/>
<dbReference type="AlphaFoldDB" id="W4K9M4"/>
<dbReference type="OrthoDB" id="2688898at2759"/>
<keyword evidence="2" id="KW-0812">Transmembrane</keyword>
<dbReference type="PANTHER" id="PTHR18898">
    <property type="entry name" value="NUCLEOPROTEIN TPR-RELATED"/>
    <property type="match status" value="1"/>
</dbReference>
<proteinExistence type="predicted"/>
<evidence type="ECO:0000256" key="1">
    <source>
        <dbReference type="SAM" id="Coils"/>
    </source>
</evidence>
<dbReference type="InterPro" id="IPR048685">
    <property type="entry name" value="COG3_C"/>
</dbReference>
<feature type="domain" description="Conserved oligomeric Golgi complex subunit 3 C-terminal" evidence="3">
    <location>
        <begin position="500"/>
        <end position="596"/>
    </location>
</feature>
<dbReference type="EMBL" id="KI925457">
    <property type="protein sequence ID" value="ETW82444.1"/>
    <property type="molecule type" value="Genomic_DNA"/>
</dbReference>
<dbReference type="RefSeq" id="XP_009544806.1">
    <property type="nucleotide sequence ID" value="XM_009546511.1"/>
</dbReference>
<dbReference type="GO" id="GO:0017056">
    <property type="term" value="F:structural constituent of nuclear pore"/>
    <property type="evidence" value="ECO:0007669"/>
    <property type="project" value="TreeGrafter"/>
</dbReference>
<protein>
    <recommendedName>
        <fullName evidence="3">Conserved oligomeric Golgi complex subunit 3 C-terminal domain-containing protein</fullName>
    </recommendedName>
</protein>
<gene>
    <name evidence="4" type="ORF">HETIRDRAFT_153289</name>
</gene>
<feature type="transmembrane region" description="Helical" evidence="2">
    <location>
        <begin position="82"/>
        <end position="106"/>
    </location>
</feature>
<keyword evidence="1" id="KW-0175">Coiled coil</keyword>
<dbReference type="Pfam" id="PF20671">
    <property type="entry name" value="COG3_C"/>
    <property type="match status" value="1"/>
</dbReference>
<dbReference type="Proteomes" id="UP000030671">
    <property type="component" value="Unassembled WGS sequence"/>
</dbReference>
<organism evidence="4 5">
    <name type="scientific">Heterobasidion irregulare (strain TC 32-1)</name>
    <dbReference type="NCBI Taxonomy" id="747525"/>
    <lineage>
        <taxon>Eukaryota</taxon>
        <taxon>Fungi</taxon>
        <taxon>Dikarya</taxon>
        <taxon>Basidiomycota</taxon>
        <taxon>Agaricomycotina</taxon>
        <taxon>Agaricomycetes</taxon>
        <taxon>Russulales</taxon>
        <taxon>Bondarzewiaceae</taxon>
        <taxon>Heterobasidion</taxon>
        <taxon>Heterobasidion annosum species complex</taxon>
    </lineage>
</organism>
<sequence>MQMGVDSVRVRNKLVKLQWENGQLRVLFSKANAKIEYTAGHKITLEKYTNQAEDLRDMNVISANGKVEQLFNERANLHTEKWIWEMCVVPFTVYSSVFFLIGWTLINCRGGSGMQNRLLEENKVLLIEWSRLSDRMGNVQKIHMDLECSGENDKRWLESQIQMLENQTQDLRSQLSQEHDSVRHLTLKKEIEAQELLHTRELLIGAQMSKMYLKECVAELSCQLQGNEEKLTVYERRGSTSALANGGAQPEVSGADHLCKEQHLKAEVAKLDLANAQGHVQQFQEISQATEVVLAGLNATYDACKSSTESQLAKHESDYNALSENLHVVQQELTASREVMTETKRTFDKEWESHAAHRSQQTFINTSSATMFHLQSLIHANYRKSLFTSRSALVKDTNALLNASDLPSSLLSWNSKASPTAALSSACERPHCEPSTNIIPFPTNSHPDSSISSALLLDYESLSLPKWVLPLDVPRQRCQMPPSHSLARRHKPLPLPSVICQHSASQSSTRLFFKAQAVIQSKIRYYVPKTEDLAYPNKIVATCTPMTGLREKERESVHQLFGAQNQTSLASFERRDTWFLMLDTTARVLAQLHDFVWVGATLDAHLFLVRYLLILKEMTQNLTFGETSRDEASVSRHSIMMGSYGMTDTLVAMVLRMTLMPPDSLVALLSMLKGDADILDAKHVDAHHNAALGSTNTKTGPVTAHSWAQQEVAEKLDADFCLLCACELCADAARIGLYLEDRCMPDVLLSHVWECTAEVYCDFADLVGSMFYIGVPFFVKHEECANLICARSIDTCLLPSAPGSAGAHDTDRDDINWVEHRNCERTLVSCISKSDKTWDGLGWIGGLYNLKSLQARSYMALHLLHSPWWFGAIVVLDCNLEAPMPI</sequence>
<keyword evidence="2" id="KW-1133">Transmembrane helix</keyword>
<feature type="coiled-coil region" evidence="1">
    <location>
        <begin position="305"/>
        <end position="332"/>
    </location>
</feature>
<evidence type="ECO:0000256" key="2">
    <source>
        <dbReference type="SAM" id="Phobius"/>
    </source>
</evidence>
<evidence type="ECO:0000313" key="5">
    <source>
        <dbReference type="Proteomes" id="UP000030671"/>
    </source>
</evidence>
<dbReference type="HOGENOM" id="CLU_325421_0_0_1"/>
<feature type="coiled-coil region" evidence="1">
    <location>
        <begin position="154"/>
        <end position="181"/>
    </location>
</feature>
<name>W4K9M4_HETIT</name>
<dbReference type="GO" id="GO:0005643">
    <property type="term" value="C:nuclear pore"/>
    <property type="evidence" value="ECO:0007669"/>
    <property type="project" value="TreeGrafter"/>
</dbReference>
<dbReference type="GeneID" id="20667427"/>
<keyword evidence="2" id="KW-0472">Membrane</keyword>
<accession>W4K9M4</accession>
<reference evidence="4 5" key="1">
    <citation type="journal article" date="2012" name="New Phytol.">
        <title>Insight into trade-off between wood decay and parasitism from the genome of a fungal forest pathogen.</title>
        <authorList>
            <person name="Olson A."/>
            <person name="Aerts A."/>
            <person name="Asiegbu F."/>
            <person name="Belbahri L."/>
            <person name="Bouzid O."/>
            <person name="Broberg A."/>
            <person name="Canback B."/>
            <person name="Coutinho P.M."/>
            <person name="Cullen D."/>
            <person name="Dalman K."/>
            <person name="Deflorio G."/>
            <person name="van Diepen L.T."/>
            <person name="Dunand C."/>
            <person name="Duplessis S."/>
            <person name="Durling M."/>
            <person name="Gonthier P."/>
            <person name="Grimwood J."/>
            <person name="Fossdal C.G."/>
            <person name="Hansson D."/>
            <person name="Henrissat B."/>
            <person name="Hietala A."/>
            <person name="Himmelstrand K."/>
            <person name="Hoffmeister D."/>
            <person name="Hogberg N."/>
            <person name="James T.Y."/>
            <person name="Karlsson M."/>
            <person name="Kohler A."/>
            <person name="Kues U."/>
            <person name="Lee Y.H."/>
            <person name="Lin Y.C."/>
            <person name="Lind M."/>
            <person name="Lindquist E."/>
            <person name="Lombard V."/>
            <person name="Lucas S."/>
            <person name="Lunden K."/>
            <person name="Morin E."/>
            <person name="Murat C."/>
            <person name="Park J."/>
            <person name="Raffaello T."/>
            <person name="Rouze P."/>
            <person name="Salamov A."/>
            <person name="Schmutz J."/>
            <person name="Solheim H."/>
            <person name="Stahlberg J."/>
            <person name="Velez H."/>
            <person name="de Vries R.P."/>
            <person name="Wiebenga A."/>
            <person name="Woodward S."/>
            <person name="Yakovlev I."/>
            <person name="Garbelotto M."/>
            <person name="Martin F."/>
            <person name="Grigoriev I.V."/>
            <person name="Stenlid J."/>
        </authorList>
    </citation>
    <scope>NUCLEOTIDE SEQUENCE [LARGE SCALE GENOMIC DNA]</scope>
    <source>
        <strain evidence="4 5">TC 32-1</strain>
    </source>
</reference>
<dbReference type="PANTHER" id="PTHR18898:SF2">
    <property type="entry name" value="NUCLEOPROTEIN TPR"/>
    <property type="match status" value="1"/>
</dbReference>
<evidence type="ECO:0000259" key="3">
    <source>
        <dbReference type="Pfam" id="PF20671"/>
    </source>
</evidence>
<dbReference type="InParanoid" id="W4K9M4"/>
<dbReference type="KEGG" id="hir:HETIRDRAFT_153289"/>
<dbReference type="GO" id="GO:0006406">
    <property type="term" value="P:mRNA export from nucleus"/>
    <property type="evidence" value="ECO:0007669"/>
    <property type="project" value="TreeGrafter"/>
</dbReference>
<evidence type="ECO:0000313" key="4">
    <source>
        <dbReference type="EMBL" id="ETW82444.1"/>
    </source>
</evidence>
<keyword evidence="5" id="KW-1185">Reference proteome</keyword>